<sequence>MLELMRTADSEASLLYFHTPVLLQPQIAPFFFAIRVMTVAIFDKPVLATRKSFDKTDNSFVIFRNVI</sequence>
<evidence type="ECO:0000313" key="3">
    <source>
        <dbReference type="Proteomes" id="UP000271031"/>
    </source>
</evidence>
<name>A0A3M8DNH5_9BACL</name>
<gene>
    <name evidence="2" type="ORF">EDM56_10760</name>
</gene>
<keyword evidence="1" id="KW-1133">Transmembrane helix</keyword>
<organism evidence="2 3">
    <name type="scientific">Brevibacillus fluminis</name>
    <dbReference type="NCBI Taxonomy" id="511487"/>
    <lineage>
        <taxon>Bacteria</taxon>
        <taxon>Bacillati</taxon>
        <taxon>Bacillota</taxon>
        <taxon>Bacilli</taxon>
        <taxon>Bacillales</taxon>
        <taxon>Paenibacillaceae</taxon>
        <taxon>Brevibacillus</taxon>
    </lineage>
</organism>
<evidence type="ECO:0000256" key="1">
    <source>
        <dbReference type="SAM" id="Phobius"/>
    </source>
</evidence>
<comment type="caution">
    <text evidence="2">The sequence shown here is derived from an EMBL/GenBank/DDBJ whole genome shotgun (WGS) entry which is preliminary data.</text>
</comment>
<feature type="transmembrane region" description="Helical" evidence="1">
    <location>
        <begin position="23"/>
        <end position="42"/>
    </location>
</feature>
<protein>
    <submittedName>
        <fullName evidence="2">Uncharacterized protein</fullName>
    </submittedName>
</protein>
<keyword evidence="1" id="KW-0472">Membrane</keyword>
<keyword evidence="3" id="KW-1185">Reference proteome</keyword>
<dbReference type="EMBL" id="RHHQ01000008">
    <property type="protein sequence ID" value="RNB89652.1"/>
    <property type="molecule type" value="Genomic_DNA"/>
</dbReference>
<reference evidence="2 3" key="1">
    <citation type="submission" date="2018-10" db="EMBL/GenBank/DDBJ databases">
        <title>Phylogenomics of Brevibacillus.</title>
        <authorList>
            <person name="Dunlap C."/>
        </authorList>
    </citation>
    <scope>NUCLEOTIDE SEQUENCE [LARGE SCALE GENOMIC DNA]</scope>
    <source>
        <strain evidence="2 3">JCM 15716</strain>
    </source>
</reference>
<proteinExistence type="predicted"/>
<dbReference type="Proteomes" id="UP000271031">
    <property type="component" value="Unassembled WGS sequence"/>
</dbReference>
<keyword evidence="1" id="KW-0812">Transmembrane</keyword>
<dbReference type="AlphaFoldDB" id="A0A3M8DNH5"/>
<evidence type="ECO:0000313" key="2">
    <source>
        <dbReference type="EMBL" id="RNB89652.1"/>
    </source>
</evidence>
<accession>A0A3M8DNH5</accession>